<proteinExistence type="inferred from homology"/>
<dbReference type="Gene3D" id="3.10.129.10">
    <property type="entry name" value="Hotdog Thioesterase"/>
    <property type="match status" value="1"/>
</dbReference>
<protein>
    <submittedName>
        <fullName evidence="3">Acyl-CoA thioesterase</fullName>
    </submittedName>
</protein>
<gene>
    <name evidence="3" type="ORF">E1202_17275</name>
</gene>
<comment type="similarity">
    <text evidence="1">Belongs to the 4-hydroxybenzoyl-CoA thioesterase family.</text>
</comment>
<evidence type="ECO:0000313" key="3">
    <source>
        <dbReference type="EMBL" id="TDD87065.1"/>
    </source>
</evidence>
<comment type="caution">
    <text evidence="3">The sequence shown here is derived from an EMBL/GenBank/DDBJ whole genome shotgun (WGS) entry which is preliminary data.</text>
</comment>
<keyword evidence="2" id="KW-0378">Hydrolase</keyword>
<dbReference type="InterPro" id="IPR029069">
    <property type="entry name" value="HotDog_dom_sf"/>
</dbReference>
<dbReference type="PIRSF" id="PIRSF003230">
    <property type="entry name" value="YbgC"/>
    <property type="match status" value="1"/>
</dbReference>
<evidence type="ECO:0000256" key="2">
    <source>
        <dbReference type="ARBA" id="ARBA00022801"/>
    </source>
</evidence>
<reference evidence="3 4" key="1">
    <citation type="submission" date="2019-03" db="EMBL/GenBank/DDBJ databases">
        <title>Draft genome sequences of novel Actinobacteria.</title>
        <authorList>
            <person name="Sahin N."/>
            <person name="Ay H."/>
            <person name="Saygin H."/>
        </authorList>
    </citation>
    <scope>NUCLEOTIDE SEQUENCE [LARGE SCALE GENOMIC DNA]</scope>
    <source>
        <strain evidence="3 4">5K548</strain>
    </source>
</reference>
<dbReference type="NCBIfam" id="TIGR00051">
    <property type="entry name" value="YbgC/FadM family acyl-CoA thioesterase"/>
    <property type="match status" value="1"/>
</dbReference>
<keyword evidence="4" id="KW-1185">Reference proteome</keyword>
<sequence length="135" mass="15100">MRVHRHHVRYHEVDLQGYLFNARYLEILDVAMAEYFRSLGWSYSDLNRAGMDPSVVSANLRFASPARFDDVLDVETRCSRVGSSSFDLGFTVTSGSREIATAELTYVNVDAAETRAQPIPPSIRAVMIDDQGGKP</sequence>
<dbReference type="Proteomes" id="UP000294723">
    <property type="component" value="Unassembled WGS sequence"/>
</dbReference>
<dbReference type="EMBL" id="SMLA01000025">
    <property type="protein sequence ID" value="TDD87065.1"/>
    <property type="molecule type" value="Genomic_DNA"/>
</dbReference>
<dbReference type="SUPFAM" id="SSF54637">
    <property type="entry name" value="Thioesterase/thiol ester dehydrase-isomerase"/>
    <property type="match status" value="1"/>
</dbReference>
<evidence type="ECO:0000313" key="4">
    <source>
        <dbReference type="Proteomes" id="UP000294723"/>
    </source>
</evidence>
<dbReference type="GO" id="GO:0047617">
    <property type="term" value="F:fatty acyl-CoA hydrolase activity"/>
    <property type="evidence" value="ECO:0007669"/>
    <property type="project" value="TreeGrafter"/>
</dbReference>
<name>A0A4R5BMD4_9PSEU</name>
<dbReference type="AlphaFoldDB" id="A0A4R5BMD4"/>
<dbReference type="InterPro" id="IPR006684">
    <property type="entry name" value="YbgC/YbaW"/>
</dbReference>
<evidence type="ECO:0000256" key="1">
    <source>
        <dbReference type="ARBA" id="ARBA00005953"/>
    </source>
</evidence>
<dbReference type="InterPro" id="IPR050563">
    <property type="entry name" value="4-hydroxybenzoyl-CoA_TE"/>
</dbReference>
<dbReference type="PANTHER" id="PTHR31793:SF27">
    <property type="entry name" value="NOVEL THIOESTERASE SUPERFAMILY DOMAIN AND SAPOSIN A-TYPE DOMAIN CONTAINING PROTEIN (0610012H03RIK)"/>
    <property type="match status" value="1"/>
</dbReference>
<organism evidence="3 4">
    <name type="scientific">Saccharopolyspora karakumensis</name>
    <dbReference type="NCBI Taxonomy" id="2530386"/>
    <lineage>
        <taxon>Bacteria</taxon>
        <taxon>Bacillati</taxon>
        <taxon>Actinomycetota</taxon>
        <taxon>Actinomycetes</taxon>
        <taxon>Pseudonocardiales</taxon>
        <taxon>Pseudonocardiaceae</taxon>
        <taxon>Saccharopolyspora</taxon>
    </lineage>
</organism>
<dbReference type="Pfam" id="PF13279">
    <property type="entry name" value="4HBT_2"/>
    <property type="match status" value="1"/>
</dbReference>
<accession>A0A4R5BMD4</accession>
<dbReference type="PANTHER" id="PTHR31793">
    <property type="entry name" value="4-HYDROXYBENZOYL-COA THIOESTERASE FAMILY MEMBER"/>
    <property type="match status" value="1"/>
</dbReference>
<dbReference type="CDD" id="cd00586">
    <property type="entry name" value="4HBT"/>
    <property type="match status" value="1"/>
</dbReference>